<sequence length="57" mass="6689">IDKSMTFNNTDVQLFEFTETSPKKNAEYLKIELLNEDKYGDVRAFGKRKRGNDVNEM</sequence>
<dbReference type="Proteomes" id="UP000789920">
    <property type="component" value="Unassembled WGS sequence"/>
</dbReference>
<comment type="caution">
    <text evidence="1">The sequence shown here is derived from an EMBL/GenBank/DDBJ whole genome shotgun (WGS) entry which is preliminary data.</text>
</comment>
<dbReference type="EMBL" id="CAJVQC010053358">
    <property type="protein sequence ID" value="CAG8792808.1"/>
    <property type="molecule type" value="Genomic_DNA"/>
</dbReference>
<name>A0ACA9RI67_9GLOM</name>
<evidence type="ECO:0000313" key="2">
    <source>
        <dbReference type="Proteomes" id="UP000789920"/>
    </source>
</evidence>
<feature type="non-terminal residue" evidence="1">
    <location>
        <position position="1"/>
    </location>
</feature>
<organism evidence="1 2">
    <name type="scientific">Racocetra persica</name>
    <dbReference type="NCBI Taxonomy" id="160502"/>
    <lineage>
        <taxon>Eukaryota</taxon>
        <taxon>Fungi</taxon>
        <taxon>Fungi incertae sedis</taxon>
        <taxon>Mucoromycota</taxon>
        <taxon>Glomeromycotina</taxon>
        <taxon>Glomeromycetes</taxon>
        <taxon>Diversisporales</taxon>
        <taxon>Gigasporaceae</taxon>
        <taxon>Racocetra</taxon>
    </lineage>
</organism>
<accession>A0ACA9RI67</accession>
<keyword evidence="2" id="KW-1185">Reference proteome</keyword>
<evidence type="ECO:0000313" key="1">
    <source>
        <dbReference type="EMBL" id="CAG8792808.1"/>
    </source>
</evidence>
<protein>
    <submittedName>
        <fullName evidence="1">35668_t:CDS:1</fullName>
    </submittedName>
</protein>
<gene>
    <name evidence="1" type="ORF">RPERSI_LOCUS19466</name>
</gene>
<reference evidence="1" key="1">
    <citation type="submission" date="2021-06" db="EMBL/GenBank/DDBJ databases">
        <authorList>
            <person name="Kallberg Y."/>
            <person name="Tangrot J."/>
            <person name="Rosling A."/>
        </authorList>
    </citation>
    <scope>NUCLEOTIDE SEQUENCE</scope>
    <source>
        <strain evidence="1">MA461A</strain>
    </source>
</reference>
<proteinExistence type="predicted"/>
<feature type="non-terminal residue" evidence="1">
    <location>
        <position position="57"/>
    </location>
</feature>